<dbReference type="Gramene" id="MELO3C005371.2.1">
    <property type="protein sequence ID" value="MELO3C005371.2.1"/>
    <property type="gene ID" value="MELO3C005371.2"/>
</dbReference>
<name>A0A9I9CL93_CUCME</name>
<evidence type="ECO:0000256" key="1">
    <source>
        <dbReference type="SAM" id="MobiDB-lite"/>
    </source>
</evidence>
<reference evidence="2" key="1">
    <citation type="submission" date="2023-03" db="UniProtKB">
        <authorList>
            <consortium name="EnsemblPlants"/>
        </authorList>
    </citation>
    <scope>IDENTIFICATION</scope>
</reference>
<sequence length="50" mass="6124">MEAKNLSLRCEFGELKSEREREKEEEERKKGDESYIHSGNRRDRNDRILR</sequence>
<evidence type="ECO:0000313" key="2">
    <source>
        <dbReference type="EnsemblPlants" id="MELO3C005371.2.1"/>
    </source>
</evidence>
<dbReference type="AlphaFoldDB" id="A0A9I9CL93"/>
<feature type="region of interest" description="Disordered" evidence="1">
    <location>
        <begin position="16"/>
        <end position="50"/>
    </location>
</feature>
<dbReference type="EnsemblPlants" id="MELO3C005371.2.1">
    <property type="protein sequence ID" value="MELO3C005371.2.1"/>
    <property type="gene ID" value="MELO3C005371.2"/>
</dbReference>
<accession>A0A9I9CL93</accession>
<organism evidence="2">
    <name type="scientific">Cucumis melo</name>
    <name type="common">Muskmelon</name>
    <dbReference type="NCBI Taxonomy" id="3656"/>
    <lineage>
        <taxon>Eukaryota</taxon>
        <taxon>Viridiplantae</taxon>
        <taxon>Streptophyta</taxon>
        <taxon>Embryophyta</taxon>
        <taxon>Tracheophyta</taxon>
        <taxon>Spermatophyta</taxon>
        <taxon>Magnoliopsida</taxon>
        <taxon>eudicotyledons</taxon>
        <taxon>Gunneridae</taxon>
        <taxon>Pentapetalae</taxon>
        <taxon>rosids</taxon>
        <taxon>fabids</taxon>
        <taxon>Cucurbitales</taxon>
        <taxon>Cucurbitaceae</taxon>
        <taxon>Benincaseae</taxon>
        <taxon>Cucumis</taxon>
    </lineage>
</organism>
<protein>
    <submittedName>
        <fullName evidence="2">Uncharacterized protein</fullName>
    </submittedName>
</protein>
<proteinExistence type="predicted"/>